<dbReference type="InterPro" id="IPR011032">
    <property type="entry name" value="GroES-like_sf"/>
</dbReference>
<evidence type="ECO:0000259" key="2">
    <source>
        <dbReference type="SMART" id="SM00829"/>
    </source>
</evidence>
<dbReference type="AlphaFoldDB" id="A0A511HN74"/>
<dbReference type="EMBL" id="FNAJ01000029">
    <property type="protein sequence ID" value="SDF30305.1"/>
    <property type="molecule type" value="Genomic_DNA"/>
</dbReference>
<dbReference type="EMBL" id="BJVY01000059">
    <property type="protein sequence ID" value="GEL75043.1"/>
    <property type="molecule type" value="Genomic_DNA"/>
</dbReference>
<proteinExistence type="predicted"/>
<comment type="caution">
    <text evidence="3">The sequence shown here is derived from an EMBL/GenBank/DDBJ whole genome shotgun (WGS) entry which is preliminary data.</text>
</comment>
<dbReference type="Pfam" id="PF00107">
    <property type="entry name" value="ADH_zinc_N"/>
    <property type="match status" value="1"/>
</dbReference>
<evidence type="ECO:0000256" key="1">
    <source>
        <dbReference type="ARBA" id="ARBA00023002"/>
    </source>
</evidence>
<dbReference type="Proteomes" id="UP000198717">
    <property type="component" value="Unassembled WGS sequence"/>
</dbReference>
<dbReference type="Pfam" id="PF16884">
    <property type="entry name" value="ADH_N_2"/>
    <property type="match status" value="1"/>
</dbReference>
<reference evidence="4 5" key="1">
    <citation type="submission" date="2016-10" db="EMBL/GenBank/DDBJ databases">
        <authorList>
            <person name="Varghese N."/>
            <person name="Submissions S."/>
        </authorList>
    </citation>
    <scope>NUCLEOTIDE SEQUENCE [LARGE SCALE GENOMIC DNA]</scope>
    <source>
        <strain evidence="4 5">DSM 2260</strain>
    </source>
</reference>
<dbReference type="InterPro" id="IPR013149">
    <property type="entry name" value="ADH-like_C"/>
</dbReference>
<sequence>MSTTSNRQWVLKARPREAVSDDCFEWREGPVPTPGPGEALVRVTWLAIEPTQRTWLNANATYIQPVALGEVMRGAGVGMVIASRTERLAVGDWVAGLTGWQDYVLTGDAGLFGLNKVPDGVAPKAMLNLYGASGLTAYFGITDVGRVAPGETVLVSAAAGSVGSIAGQVARLRGCRVIGIAGGPHKAEWVTRTARFDACIDYKSEDIRARLRALAPQGVDVVFDNVGGHVLEAALDHLARGARVVLSGSVASGYKDGDYGTAPRNYMQLGFKRARMEGFIFLDYVSRFPEAFRELAAWDAQGALHCAESIAEGLEQAPSALRGLFEGRNVGKQLVRVTSIPCSSSPPRAQ</sequence>
<evidence type="ECO:0000313" key="6">
    <source>
        <dbReference type="Proteomes" id="UP000321224"/>
    </source>
</evidence>
<dbReference type="FunFam" id="3.40.50.720:FF:000121">
    <property type="entry name" value="Prostaglandin reductase 2"/>
    <property type="match status" value="1"/>
</dbReference>
<accession>A0A511HN74</accession>
<dbReference type="GO" id="GO:0016628">
    <property type="term" value="F:oxidoreductase activity, acting on the CH-CH group of donors, NAD or NADP as acceptor"/>
    <property type="evidence" value="ECO:0007669"/>
    <property type="project" value="InterPro"/>
</dbReference>
<dbReference type="Proteomes" id="UP000321224">
    <property type="component" value="Unassembled WGS sequence"/>
</dbReference>
<name>A0A511HN74_9BACT</name>
<evidence type="ECO:0000313" key="4">
    <source>
        <dbReference type="EMBL" id="SDF30305.1"/>
    </source>
</evidence>
<dbReference type="CDD" id="cd05288">
    <property type="entry name" value="PGDH"/>
    <property type="match status" value="1"/>
</dbReference>
<reference evidence="3 6" key="2">
    <citation type="submission" date="2019-07" db="EMBL/GenBank/DDBJ databases">
        <title>Whole genome shotgun sequence of Myxococcus virescens NBRC 100334.</title>
        <authorList>
            <person name="Hosoyama A."/>
            <person name="Uohara A."/>
            <person name="Ohji S."/>
            <person name="Ichikawa N."/>
        </authorList>
    </citation>
    <scope>NUCLEOTIDE SEQUENCE [LARGE SCALE GENOMIC DNA]</scope>
    <source>
        <strain evidence="3 6">NBRC 100334</strain>
    </source>
</reference>
<dbReference type="Gene3D" id="3.90.180.10">
    <property type="entry name" value="Medium-chain alcohol dehydrogenases, catalytic domain"/>
    <property type="match status" value="1"/>
</dbReference>
<dbReference type="InterPro" id="IPR041694">
    <property type="entry name" value="ADH_N_2"/>
</dbReference>
<dbReference type="SUPFAM" id="SSF51735">
    <property type="entry name" value="NAD(P)-binding Rossmann-fold domains"/>
    <property type="match status" value="1"/>
</dbReference>
<evidence type="ECO:0000313" key="5">
    <source>
        <dbReference type="Proteomes" id="UP000198717"/>
    </source>
</evidence>
<protein>
    <submittedName>
        <fullName evidence="3">NADP-dependent oxidoreductase</fullName>
    </submittedName>
</protein>
<dbReference type="InterPro" id="IPR020843">
    <property type="entry name" value="ER"/>
</dbReference>
<keyword evidence="1" id="KW-0560">Oxidoreductase</keyword>
<dbReference type="PANTHER" id="PTHR43205:SF42">
    <property type="entry name" value="ALCOHOL DEHYDROGENASE, ZINC-CONTAINING (AFU_ORTHOLOGUE AFUA_7G04530)"/>
    <property type="match status" value="1"/>
</dbReference>
<dbReference type="SUPFAM" id="SSF50129">
    <property type="entry name" value="GroES-like"/>
    <property type="match status" value="1"/>
</dbReference>
<dbReference type="RefSeq" id="WP_090495822.1">
    <property type="nucleotide sequence ID" value="NZ_BJVY01000059.1"/>
</dbReference>
<dbReference type="InterPro" id="IPR036291">
    <property type="entry name" value="NAD(P)-bd_dom_sf"/>
</dbReference>
<gene>
    <name evidence="3" type="ORF">MVI01_68270</name>
    <name evidence="4" type="ORF">SAMN04488504_12918</name>
</gene>
<organism evidence="3 6">
    <name type="scientific">Myxococcus virescens</name>
    <dbReference type="NCBI Taxonomy" id="83456"/>
    <lineage>
        <taxon>Bacteria</taxon>
        <taxon>Pseudomonadati</taxon>
        <taxon>Myxococcota</taxon>
        <taxon>Myxococcia</taxon>
        <taxon>Myxococcales</taxon>
        <taxon>Cystobacterineae</taxon>
        <taxon>Myxococcaceae</taxon>
        <taxon>Myxococcus</taxon>
    </lineage>
</organism>
<dbReference type="InterPro" id="IPR045010">
    <property type="entry name" value="MDR_fam"/>
</dbReference>
<feature type="domain" description="Enoyl reductase (ER)" evidence="2">
    <location>
        <begin position="20"/>
        <end position="335"/>
    </location>
</feature>
<dbReference type="SMART" id="SM00829">
    <property type="entry name" value="PKS_ER"/>
    <property type="match status" value="1"/>
</dbReference>
<dbReference type="PANTHER" id="PTHR43205">
    <property type="entry name" value="PROSTAGLANDIN REDUCTASE"/>
    <property type="match status" value="1"/>
</dbReference>
<dbReference type="Gene3D" id="3.40.50.720">
    <property type="entry name" value="NAD(P)-binding Rossmann-like Domain"/>
    <property type="match status" value="1"/>
</dbReference>
<evidence type="ECO:0000313" key="3">
    <source>
        <dbReference type="EMBL" id="GEL75043.1"/>
    </source>
</evidence>
<keyword evidence="5" id="KW-1185">Reference proteome</keyword>